<dbReference type="InterPro" id="IPR051599">
    <property type="entry name" value="Cell_Envelope_Assoc"/>
</dbReference>
<dbReference type="Proteomes" id="UP000183053">
    <property type="component" value="Unassembled WGS sequence"/>
</dbReference>
<dbReference type="GO" id="GO:0000270">
    <property type="term" value="P:peptidoglycan metabolic process"/>
    <property type="evidence" value="ECO:0007669"/>
    <property type="project" value="TreeGrafter"/>
</dbReference>
<dbReference type="STRING" id="47312.SAMN04489765_2339"/>
<dbReference type="PANTHER" id="PTHR30336">
    <property type="entry name" value="INNER MEMBRANE PROTEIN, PROBABLE PERMEASE"/>
    <property type="match status" value="1"/>
</dbReference>
<dbReference type="GO" id="GO:0005886">
    <property type="term" value="C:plasma membrane"/>
    <property type="evidence" value="ECO:0007669"/>
    <property type="project" value="TreeGrafter"/>
</dbReference>
<dbReference type="EMBL" id="FNLF01000002">
    <property type="protein sequence ID" value="SDQ91678.1"/>
    <property type="molecule type" value="Genomic_DNA"/>
</dbReference>
<feature type="domain" description="DUF218" evidence="2">
    <location>
        <begin position="100"/>
        <end position="224"/>
    </location>
</feature>
<evidence type="ECO:0000259" key="2">
    <source>
        <dbReference type="Pfam" id="PF02698"/>
    </source>
</evidence>
<evidence type="ECO:0000313" key="3">
    <source>
        <dbReference type="EMBL" id="SDQ91678.1"/>
    </source>
</evidence>
<dbReference type="InterPro" id="IPR014729">
    <property type="entry name" value="Rossmann-like_a/b/a_fold"/>
</dbReference>
<dbReference type="OrthoDB" id="3289889at2"/>
<keyword evidence="4" id="KW-1185">Reference proteome</keyword>
<feature type="signal peptide" evidence="1">
    <location>
        <begin position="1"/>
        <end position="30"/>
    </location>
</feature>
<name>A0A1H1ESY6_9ACTN</name>
<dbReference type="PANTHER" id="PTHR30336:SF4">
    <property type="entry name" value="ENVELOPE BIOGENESIS FACTOR ELYC"/>
    <property type="match status" value="1"/>
</dbReference>
<accession>A0A1H1ESY6</accession>
<evidence type="ECO:0000313" key="4">
    <source>
        <dbReference type="Proteomes" id="UP000183053"/>
    </source>
</evidence>
<gene>
    <name evidence="3" type="ORF">SAMN04489765_2339</name>
</gene>
<dbReference type="Gene3D" id="3.40.50.620">
    <property type="entry name" value="HUPs"/>
    <property type="match status" value="1"/>
</dbReference>
<feature type="chain" id="PRO_5009843974" evidence="1">
    <location>
        <begin position="31"/>
        <end position="253"/>
    </location>
</feature>
<dbReference type="InterPro" id="IPR003848">
    <property type="entry name" value="DUF218"/>
</dbReference>
<proteinExistence type="predicted"/>
<dbReference type="Pfam" id="PF02698">
    <property type="entry name" value="DUF218"/>
    <property type="match status" value="1"/>
</dbReference>
<reference evidence="4" key="1">
    <citation type="submission" date="2016-10" db="EMBL/GenBank/DDBJ databases">
        <authorList>
            <person name="Varghese N."/>
            <person name="Submissions S."/>
        </authorList>
    </citation>
    <scope>NUCLEOTIDE SEQUENCE [LARGE SCALE GENOMIC DNA]</scope>
    <source>
        <strain evidence="4">DSM 44142</strain>
    </source>
</reference>
<keyword evidence="1" id="KW-0732">Signal</keyword>
<dbReference type="RefSeq" id="WP_068534670.1">
    <property type="nucleotide sequence ID" value="NZ_AP025457.1"/>
</dbReference>
<evidence type="ECO:0000256" key="1">
    <source>
        <dbReference type="SAM" id="SignalP"/>
    </source>
</evidence>
<organism evidence="3 4">
    <name type="scientific">Tsukamurella pulmonis</name>
    <dbReference type="NCBI Taxonomy" id="47312"/>
    <lineage>
        <taxon>Bacteria</taxon>
        <taxon>Bacillati</taxon>
        <taxon>Actinomycetota</taxon>
        <taxon>Actinomycetes</taxon>
        <taxon>Mycobacteriales</taxon>
        <taxon>Tsukamurellaceae</taxon>
        <taxon>Tsukamurella</taxon>
    </lineage>
</organism>
<sequence length="253" mass="25482">MRVSGFIRSVLSATVAVAAIATATSGTAGAAPSASTSTSSLTDQAIERQAAGDTAGAQAAVNQMPIDQAQKVVALMTNVNKALTFPLTDQVPGGVAPGTVIVILGYGLEDNGALRPILVERLMKGLAVAQAYPSFPIVVTGGAPKAGKTEAAAMKEWLLGQGVSGTRIYTEEKAGSTQGNAINTAVLMQQNGFGNGAVLVTSADHTRRSVADFLVAGITLQAVVASDAKIQSGPMSASGVAAVYRDARGVAKI</sequence>
<protein>
    <submittedName>
        <fullName evidence="3">DUF218 domain-containing protein</fullName>
    </submittedName>
</protein>
<dbReference type="AlphaFoldDB" id="A0A1H1ESY6"/>
<dbReference type="GO" id="GO:0043164">
    <property type="term" value="P:Gram-negative-bacterium-type cell wall biogenesis"/>
    <property type="evidence" value="ECO:0007669"/>
    <property type="project" value="TreeGrafter"/>
</dbReference>
<dbReference type="CDD" id="cd06259">
    <property type="entry name" value="YdcF-like"/>
    <property type="match status" value="1"/>
</dbReference>